<sequence length="90" mass="9754">MAKSIQRGGSDCRADQVLVIVACSTGGRGFNHVGRVFDMSLLRLSESPAGPRRTGDPIGWTVKITNRGLDLSSAVFPFSLFCRREILSTL</sequence>
<accession>A0ABR3DQR7</accession>
<reference evidence="1 2" key="1">
    <citation type="submission" date="2023-09" db="EMBL/GenBank/DDBJ databases">
        <title>Multi-omics analysis of a traditional fermented food reveals byproduct-associated fungal strains for waste-to-food upcycling.</title>
        <authorList>
            <consortium name="Lawrence Berkeley National Laboratory"/>
            <person name="Rekdal V.M."/>
            <person name="Villalobos-Escobedo J.M."/>
            <person name="Rodriguez-Valeron N."/>
            <person name="Garcia M.O."/>
            <person name="Vasquez D.P."/>
            <person name="Damayanti I."/>
            <person name="Sorensen P.M."/>
            <person name="Baidoo E.E."/>
            <person name="De Carvalho A.C."/>
            <person name="Riley R."/>
            <person name="Lipzen A."/>
            <person name="He G."/>
            <person name="Yan M."/>
            <person name="Haridas S."/>
            <person name="Daum C."/>
            <person name="Yoshinaga Y."/>
            <person name="Ng V."/>
            <person name="Grigoriev I.V."/>
            <person name="Munk R."/>
            <person name="Nuraida L."/>
            <person name="Wijaya C.H."/>
            <person name="Morales P.-C."/>
            <person name="Keasling J.D."/>
        </authorList>
    </citation>
    <scope>NUCLEOTIDE SEQUENCE [LARGE SCALE GENOMIC DNA]</scope>
    <source>
        <strain evidence="1 2">FGSC 2613</strain>
    </source>
</reference>
<dbReference type="Proteomes" id="UP001451303">
    <property type="component" value="Unassembled WGS sequence"/>
</dbReference>
<keyword evidence="2" id="KW-1185">Reference proteome</keyword>
<protein>
    <submittedName>
        <fullName evidence="1">Uncharacterized protein</fullName>
    </submittedName>
</protein>
<proteinExistence type="predicted"/>
<evidence type="ECO:0000313" key="2">
    <source>
        <dbReference type="Proteomes" id="UP001451303"/>
    </source>
</evidence>
<gene>
    <name evidence="1" type="ORF">QR685DRAFT_511407</name>
</gene>
<organism evidence="1 2">
    <name type="scientific">Neurospora intermedia</name>
    <dbReference type="NCBI Taxonomy" id="5142"/>
    <lineage>
        <taxon>Eukaryota</taxon>
        <taxon>Fungi</taxon>
        <taxon>Dikarya</taxon>
        <taxon>Ascomycota</taxon>
        <taxon>Pezizomycotina</taxon>
        <taxon>Sordariomycetes</taxon>
        <taxon>Sordariomycetidae</taxon>
        <taxon>Sordariales</taxon>
        <taxon>Sordariaceae</taxon>
        <taxon>Neurospora</taxon>
    </lineage>
</organism>
<dbReference type="EMBL" id="JAVLET010000001">
    <property type="protein sequence ID" value="KAL0474999.1"/>
    <property type="molecule type" value="Genomic_DNA"/>
</dbReference>
<comment type="caution">
    <text evidence="1">The sequence shown here is derived from an EMBL/GenBank/DDBJ whole genome shotgun (WGS) entry which is preliminary data.</text>
</comment>
<evidence type="ECO:0000313" key="1">
    <source>
        <dbReference type="EMBL" id="KAL0474999.1"/>
    </source>
</evidence>
<name>A0ABR3DQR7_NEUIN</name>